<evidence type="ECO:0000259" key="22">
    <source>
        <dbReference type="PROSITE" id="PS50240"/>
    </source>
</evidence>
<keyword evidence="14 16" id="KW-1015">Disulfide bond</keyword>
<keyword evidence="15" id="KW-0617">Plasminogen activation</keyword>
<dbReference type="Gene3D" id="2.40.10.10">
    <property type="entry name" value="Trypsin-like serine proteases"/>
    <property type="match status" value="2"/>
</dbReference>
<evidence type="ECO:0000256" key="12">
    <source>
        <dbReference type="ARBA" id="ARBA00022825"/>
    </source>
</evidence>
<dbReference type="InterPro" id="IPR018056">
    <property type="entry name" value="Kringle_CS"/>
</dbReference>
<comment type="subcellular location">
    <subcellularLocation>
        <location evidence="3">Secreted</location>
    </subcellularLocation>
</comment>
<dbReference type="InterPro" id="IPR050127">
    <property type="entry name" value="Serine_Proteases_S1"/>
</dbReference>
<keyword evidence="6" id="KW-0964">Secreted</keyword>
<evidence type="ECO:0000256" key="13">
    <source>
        <dbReference type="ARBA" id="ARBA00023145"/>
    </source>
</evidence>
<evidence type="ECO:0000256" key="4">
    <source>
        <dbReference type="ARBA" id="ARBA00013183"/>
    </source>
</evidence>
<dbReference type="CDD" id="cd00190">
    <property type="entry name" value="Tryp_SPc"/>
    <property type="match status" value="1"/>
</dbReference>
<dbReference type="InterPro" id="IPR013806">
    <property type="entry name" value="Kringle-like"/>
</dbReference>
<protein>
    <recommendedName>
        <fullName evidence="5">Urokinase-type plasminogen activator</fullName>
        <ecNumber evidence="4">3.4.21.73</ecNumber>
    </recommendedName>
</protein>
<dbReference type="CTD" id="5328"/>
<dbReference type="GO" id="GO:0033993">
    <property type="term" value="P:response to lipid"/>
    <property type="evidence" value="ECO:0007669"/>
    <property type="project" value="UniProtKB-ARBA"/>
</dbReference>
<dbReference type="OrthoDB" id="9406323at2759"/>
<dbReference type="FunFam" id="2.40.20.10:FF:000001">
    <property type="entry name" value="Urokinase-type plasminogen activator"/>
    <property type="match status" value="1"/>
</dbReference>
<dbReference type="PANTHER" id="PTHR24264">
    <property type="entry name" value="TRYPSIN-RELATED"/>
    <property type="match status" value="1"/>
</dbReference>
<dbReference type="InterPro" id="IPR033116">
    <property type="entry name" value="TRYPSIN_SER"/>
</dbReference>
<dbReference type="SMART" id="SM00130">
    <property type="entry name" value="KR"/>
    <property type="match status" value="1"/>
</dbReference>
<evidence type="ECO:0000256" key="19">
    <source>
        <dbReference type="SAM" id="SignalP"/>
    </source>
</evidence>
<dbReference type="PROSITE" id="PS00134">
    <property type="entry name" value="TRYPSIN_HIS"/>
    <property type="match status" value="1"/>
</dbReference>
<evidence type="ECO:0000256" key="17">
    <source>
        <dbReference type="PROSITE-ProRule" id="PRU00121"/>
    </source>
</evidence>
<dbReference type="InterPro" id="IPR001314">
    <property type="entry name" value="Peptidase_S1A"/>
</dbReference>
<dbReference type="SMART" id="SM00020">
    <property type="entry name" value="Tryp_SPc"/>
    <property type="match status" value="1"/>
</dbReference>
<organism evidence="23 24">
    <name type="scientific">Microcaecilia unicolor</name>
    <dbReference type="NCBI Taxonomy" id="1415580"/>
    <lineage>
        <taxon>Eukaryota</taxon>
        <taxon>Metazoa</taxon>
        <taxon>Chordata</taxon>
        <taxon>Craniata</taxon>
        <taxon>Vertebrata</taxon>
        <taxon>Euteleostomi</taxon>
        <taxon>Amphibia</taxon>
        <taxon>Gymnophiona</taxon>
        <taxon>Siphonopidae</taxon>
        <taxon>Microcaecilia</taxon>
    </lineage>
</organism>
<dbReference type="Proteomes" id="UP000515156">
    <property type="component" value="Chromosome 5"/>
</dbReference>
<keyword evidence="23" id="KW-1185">Reference proteome</keyword>
<feature type="disulfide bond" evidence="16">
    <location>
        <begin position="40"/>
        <end position="57"/>
    </location>
</feature>
<dbReference type="GO" id="GO:0033628">
    <property type="term" value="P:regulation of cell adhesion mediated by integrin"/>
    <property type="evidence" value="ECO:0007669"/>
    <property type="project" value="TreeGrafter"/>
</dbReference>
<comment type="catalytic activity">
    <reaction evidence="1">
        <text>Specific cleavage of Arg-|-Val bond in plasminogen to form plasmin.</text>
        <dbReference type="EC" id="3.4.21.73"/>
    </reaction>
</comment>
<evidence type="ECO:0000256" key="5">
    <source>
        <dbReference type="ARBA" id="ARBA00019414"/>
    </source>
</evidence>
<comment type="caution">
    <text evidence="16">Lacks conserved residue(s) required for the propagation of feature annotation.</text>
</comment>
<feature type="disulfide bond" evidence="16">
    <location>
        <begin position="59"/>
        <end position="68"/>
    </location>
</feature>
<dbReference type="Pfam" id="PF00089">
    <property type="entry name" value="Trypsin"/>
    <property type="match status" value="1"/>
</dbReference>
<evidence type="ECO:0000256" key="16">
    <source>
        <dbReference type="PROSITE-ProRule" id="PRU00076"/>
    </source>
</evidence>
<evidence type="ECO:0000259" key="21">
    <source>
        <dbReference type="PROSITE" id="PS50070"/>
    </source>
</evidence>
<dbReference type="RefSeq" id="XP_030059061.1">
    <property type="nucleotide sequence ID" value="XM_030203201.1"/>
</dbReference>
<evidence type="ECO:0000256" key="1">
    <source>
        <dbReference type="ARBA" id="ARBA00000942"/>
    </source>
</evidence>
<feature type="domain" description="EGF-like" evidence="20">
    <location>
        <begin position="34"/>
        <end position="69"/>
    </location>
</feature>
<name>A0A6P7Y1T4_9AMPH</name>
<dbReference type="InterPro" id="IPR000001">
    <property type="entry name" value="Kringle"/>
</dbReference>
<feature type="domain" description="Kringle" evidence="21">
    <location>
        <begin position="75"/>
        <end position="157"/>
    </location>
</feature>
<evidence type="ECO:0000259" key="20">
    <source>
        <dbReference type="PROSITE" id="PS50026"/>
    </source>
</evidence>
<dbReference type="PRINTS" id="PR00018">
    <property type="entry name" value="KRINGLE"/>
</dbReference>
<comment type="function">
    <text evidence="2">Specifically cleaves the zymogen plasminogen to form the active enzyme plasmin.</text>
</comment>
<dbReference type="KEGG" id="muo:115470219"/>
<dbReference type="Gene3D" id="2.10.25.10">
    <property type="entry name" value="Laminin"/>
    <property type="match status" value="1"/>
</dbReference>
<keyword evidence="12 18" id="KW-0720">Serine protease</keyword>
<dbReference type="PROSITE" id="PS00135">
    <property type="entry name" value="TRYPSIN_SER"/>
    <property type="match status" value="1"/>
</dbReference>
<proteinExistence type="predicted"/>
<dbReference type="CDD" id="cd00108">
    <property type="entry name" value="KR"/>
    <property type="match status" value="1"/>
</dbReference>
<dbReference type="PROSITE" id="PS00021">
    <property type="entry name" value="KRINGLE_1"/>
    <property type="match status" value="1"/>
</dbReference>
<dbReference type="Gene3D" id="2.40.20.10">
    <property type="entry name" value="Plasminogen Kringle 4"/>
    <property type="match status" value="1"/>
</dbReference>
<dbReference type="InterPro" id="IPR038178">
    <property type="entry name" value="Kringle_sf"/>
</dbReference>
<evidence type="ECO:0000256" key="9">
    <source>
        <dbReference type="ARBA" id="ARBA00022670"/>
    </source>
</evidence>
<dbReference type="InterPro" id="IPR000742">
    <property type="entry name" value="EGF"/>
</dbReference>
<evidence type="ECO:0000256" key="14">
    <source>
        <dbReference type="ARBA" id="ARBA00023157"/>
    </source>
</evidence>
<dbReference type="InterPro" id="IPR018114">
    <property type="entry name" value="TRYPSIN_HIS"/>
</dbReference>
<evidence type="ECO:0000256" key="6">
    <source>
        <dbReference type="ARBA" id="ARBA00022525"/>
    </source>
</evidence>
<dbReference type="InterPro" id="IPR009003">
    <property type="entry name" value="Peptidase_S1_PA"/>
</dbReference>
<dbReference type="GO" id="GO:1901701">
    <property type="term" value="P:cellular response to oxygen-containing compound"/>
    <property type="evidence" value="ECO:0007669"/>
    <property type="project" value="UniProtKB-ARBA"/>
</dbReference>
<dbReference type="SUPFAM" id="SSF57440">
    <property type="entry name" value="Kringle-like"/>
    <property type="match status" value="1"/>
</dbReference>
<reference evidence="24" key="1">
    <citation type="submission" date="2025-08" db="UniProtKB">
        <authorList>
            <consortium name="RefSeq"/>
        </authorList>
    </citation>
    <scope>IDENTIFICATION</scope>
</reference>
<dbReference type="PROSITE" id="PS50070">
    <property type="entry name" value="KRINGLE_2"/>
    <property type="match status" value="1"/>
</dbReference>
<evidence type="ECO:0000256" key="18">
    <source>
        <dbReference type="RuleBase" id="RU363034"/>
    </source>
</evidence>
<evidence type="ECO:0000256" key="8">
    <source>
        <dbReference type="ARBA" id="ARBA00022572"/>
    </source>
</evidence>
<dbReference type="InterPro" id="IPR043504">
    <property type="entry name" value="Peptidase_S1_PA_chymotrypsin"/>
</dbReference>
<dbReference type="PROSITE" id="PS01186">
    <property type="entry name" value="EGF_2"/>
    <property type="match status" value="1"/>
</dbReference>
<dbReference type="FunCoup" id="A0A6P7Y1T4">
    <property type="interactions" value="347"/>
</dbReference>
<keyword evidence="13" id="KW-0865">Zymogen</keyword>
<evidence type="ECO:0000256" key="3">
    <source>
        <dbReference type="ARBA" id="ARBA00004613"/>
    </source>
</evidence>
<dbReference type="InParanoid" id="A0A6P7Y1T4"/>
<dbReference type="GeneID" id="115470219"/>
<dbReference type="GO" id="GO:0004252">
    <property type="term" value="F:serine-type endopeptidase activity"/>
    <property type="evidence" value="ECO:0007669"/>
    <property type="project" value="UniProtKB-EC"/>
</dbReference>
<dbReference type="GO" id="GO:0031639">
    <property type="term" value="P:plasminogen activation"/>
    <property type="evidence" value="ECO:0007669"/>
    <property type="project" value="TreeGrafter"/>
</dbReference>
<dbReference type="InterPro" id="IPR001254">
    <property type="entry name" value="Trypsin_dom"/>
</dbReference>
<evidence type="ECO:0000313" key="24">
    <source>
        <dbReference type="RefSeq" id="XP_030059061.1"/>
    </source>
</evidence>
<dbReference type="PRINTS" id="PR00722">
    <property type="entry name" value="CHYMOTRYPSIN"/>
</dbReference>
<feature type="signal peptide" evidence="19">
    <location>
        <begin position="1"/>
        <end position="18"/>
    </location>
</feature>
<evidence type="ECO:0000256" key="10">
    <source>
        <dbReference type="ARBA" id="ARBA00022729"/>
    </source>
</evidence>
<sequence>MKLFIVLIAISFLATSLALKSRSRLLGSTGSSYKLEGCNCLNGGTCKFYSYSRRYRCHCLMGYEGAHCDIDFRAQCYNERGQDYRGKASKTFHGRDCLNWNSPMLHEEMYNAGRKDALELGLGDHNYCRNPDGASKPWCYYQSGLRIVSMHCDIPTCKTDSENAPACGQRSHKLFRIVQGKSTPIESQPWIATIFWHSKKYNQNTFKCGGSLVHPCWVMSAAHCFQESKQTENYNVVLGKSKLYETDHDKEQRFQVEKIILHEHYSDETGAYTNDIALVKIISASGQCAVENDYVQTVCLPPSNLVLKDGYQCEVAGYGQEDSSDWFYSEILKSTKVQLISQQVCRSTEYYGKLITNNMLCAGDPHEWKTDACQGDSGGPLSCEYNGNMVLYGIISWGEECAKQNKPGVYAKVTHFLPWINSHMKTHSVFKSRTDYE</sequence>
<dbReference type="SUPFAM" id="SSF50494">
    <property type="entry name" value="Trypsin-like serine proteases"/>
    <property type="match status" value="1"/>
</dbReference>
<gene>
    <name evidence="24" type="primary">PLAU</name>
</gene>
<dbReference type="AlphaFoldDB" id="A0A6P7Y1T4"/>
<evidence type="ECO:0000256" key="2">
    <source>
        <dbReference type="ARBA" id="ARBA00004018"/>
    </source>
</evidence>
<dbReference type="Pfam" id="PF00008">
    <property type="entry name" value="EGF"/>
    <property type="match status" value="1"/>
</dbReference>
<feature type="domain" description="Peptidase S1" evidence="22">
    <location>
        <begin position="177"/>
        <end position="425"/>
    </location>
</feature>
<dbReference type="FunFam" id="2.40.10.10:FF:000003">
    <property type="entry name" value="Transmembrane serine protease 3"/>
    <property type="match status" value="1"/>
</dbReference>
<accession>A0A6P7Y1T4</accession>
<evidence type="ECO:0000256" key="15">
    <source>
        <dbReference type="ARBA" id="ARBA00023202"/>
    </source>
</evidence>
<evidence type="ECO:0000313" key="23">
    <source>
        <dbReference type="Proteomes" id="UP000515156"/>
    </source>
</evidence>
<dbReference type="PROSITE" id="PS50026">
    <property type="entry name" value="EGF_3"/>
    <property type="match status" value="1"/>
</dbReference>
<feature type="chain" id="PRO_5028440571" description="Urokinase-type plasminogen activator" evidence="19">
    <location>
        <begin position="19"/>
        <end position="437"/>
    </location>
</feature>
<keyword evidence="9 18" id="KW-0645">Protease</keyword>
<keyword evidence="10 19" id="KW-0732">Signal</keyword>
<dbReference type="Pfam" id="PF00051">
    <property type="entry name" value="Kringle"/>
    <property type="match status" value="1"/>
</dbReference>
<evidence type="ECO:0000256" key="7">
    <source>
        <dbReference type="ARBA" id="ARBA00022536"/>
    </source>
</evidence>
<evidence type="ECO:0000256" key="11">
    <source>
        <dbReference type="ARBA" id="ARBA00022801"/>
    </source>
</evidence>
<dbReference type="EC" id="3.4.21.73" evidence="4"/>
<keyword evidence="8 17" id="KW-0420">Kringle</keyword>
<keyword evidence="11 18" id="KW-0378">Hydrolase</keyword>
<dbReference type="PROSITE" id="PS50240">
    <property type="entry name" value="TRYPSIN_DOM"/>
    <property type="match status" value="1"/>
</dbReference>
<dbReference type="PROSITE" id="PS00022">
    <property type="entry name" value="EGF_1"/>
    <property type="match status" value="1"/>
</dbReference>
<dbReference type="PANTHER" id="PTHR24264:SF38">
    <property type="entry name" value="UROKINASE-TYPE PLASMINOGEN ACTIVATOR"/>
    <property type="match status" value="1"/>
</dbReference>
<dbReference type="GO" id="GO:0005615">
    <property type="term" value="C:extracellular space"/>
    <property type="evidence" value="ECO:0007669"/>
    <property type="project" value="TreeGrafter"/>
</dbReference>
<keyword evidence="7 16" id="KW-0245">EGF-like domain</keyword>